<evidence type="ECO:0000313" key="2">
    <source>
        <dbReference type="Proteomes" id="UP001165064"/>
    </source>
</evidence>
<reference evidence="1" key="1">
    <citation type="submission" date="2023-04" db="EMBL/GenBank/DDBJ databases">
        <title>Ambrosiozyma monospora NBRC 10751.</title>
        <authorList>
            <person name="Ichikawa N."/>
            <person name="Sato H."/>
            <person name="Tonouchi N."/>
        </authorList>
    </citation>
    <scope>NUCLEOTIDE SEQUENCE</scope>
    <source>
        <strain evidence="1">NBRC 10751</strain>
    </source>
</reference>
<dbReference type="EMBL" id="BSXS01012416">
    <property type="protein sequence ID" value="GMF02307.1"/>
    <property type="molecule type" value="Genomic_DNA"/>
</dbReference>
<name>A0ACB5U522_AMBMO</name>
<gene>
    <name evidence="1" type="ORF">Amon02_001141900</name>
</gene>
<dbReference type="Proteomes" id="UP001165064">
    <property type="component" value="Unassembled WGS sequence"/>
</dbReference>
<comment type="caution">
    <text evidence="1">The sequence shown here is derived from an EMBL/GenBank/DDBJ whole genome shotgun (WGS) entry which is preliminary data.</text>
</comment>
<proteinExistence type="predicted"/>
<keyword evidence="2" id="KW-1185">Reference proteome</keyword>
<evidence type="ECO:0000313" key="1">
    <source>
        <dbReference type="EMBL" id="GMF02307.1"/>
    </source>
</evidence>
<protein>
    <submittedName>
        <fullName evidence="1">Unnamed protein product</fullName>
    </submittedName>
</protein>
<sequence>MKTLDPSDFNYRPYYENSIDNDDFATSKGRNYHQGPEWCWCLGYFLRAYRSVHHTTHPSCSADDGSPTDHLHQLLSTRMSGHKKWLYDSVWAGLTELTNKDGVLCNDSSPTQAWSASCLLDVFLDGWITENYYSN</sequence>
<accession>A0ACB5U522</accession>
<organism evidence="1 2">
    <name type="scientific">Ambrosiozyma monospora</name>
    <name type="common">Yeast</name>
    <name type="synonym">Endomycopsis monosporus</name>
    <dbReference type="NCBI Taxonomy" id="43982"/>
    <lineage>
        <taxon>Eukaryota</taxon>
        <taxon>Fungi</taxon>
        <taxon>Dikarya</taxon>
        <taxon>Ascomycota</taxon>
        <taxon>Saccharomycotina</taxon>
        <taxon>Pichiomycetes</taxon>
        <taxon>Pichiales</taxon>
        <taxon>Pichiaceae</taxon>
        <taxon>Ambrosiozyma</taxon>
    </lineage>
</organism>